<keyword evidence="2" id="KW-1185">Reference proteome</keyword>
<name>A0A7Y6IC59_9ACTN</name>
<dbReference type="AlphaFoldDB" id="A0A7Y6IC59"/>
<reference evidence="1 2" key="1">
    <citation type="submission" date="2020-06" db="EMBL/GenBank/DDBJ databases">
        <title>Nonomuraea sp. SMC257, a novel actinomycete isolated from soil.</title>
        <authorList>
            <person name="Chanama M."/>
        </authorList>
    </citation>
    <scope>NUCLEOTIDE SEQUENCE [LARGE SCALE GENOMIC DNA]</scope>
    <source>
        <strain evidence="1 2">SMC257</strain>
    </source>
</reference>
<dbReference type="Proteomes" id="UP000586042">
    <property type="component" value="Unassembled WGS sequence"/>
</dbReference>
<dbReference type="RefSeq" id="WP_175592472.1">
    <property type="nucleotide sequence ID" value="NZ_JABWGN010000010.1"/>
</dbReference>
<organism evidence="1 2">
    <name type="scientific">Nonomuraea montanisoli</name>
    <dbReference type="NCBI Taxonomy" id="2741721"/>
    <lineage>
        <taxon>Bacteria</taxon>
        <taxon>Bacillati</taxon>
        <taxon>Actinomycetota</taxon>
        <taxon>Actinomycetes</taxon>
        <taxon>Streptosporangiales</taxon>
        <taxon>Streptosporangiaceae</taxon>
        <taxon>Nonomuraea</taxon>
    </lineage>
</organism>
<proteinExistence type="predicted"/>
<gene>
    <name evidence="1" type="ORF">HTZ77_26990</name>
</gene>
<evidence type="ECO:0000313" key="2">
    <source>
        <dbReference type="Proteomes" id="UP000586042"/>
    </source>
</evidence>
<sequence length="93" mass="9889">MTGPAQVALTGSYAGRQLAVLRSTYPGWEIQRVIITANEAEFTAKLRRPITAAMAAAGVEAQITEPDAASLASALSQQAALIHNCRAFYTRPD</sequence>
<protein>
    <submittedName>
        <fullName evidence="1">Uncharacterized protein</fullName>
    </submittedName>
</protein>
<comment type="caution">
    <text evidence="1">The sequence shown here is derived from an EMBL/GenBank/DDBJ whole genome shotgun (WGS) entry which is preliminary data.</text>
</comment>
<accession>A0A7Y6IC59</accession>
<evidence type="ECO:0000313" key="1">
    <source>
        <dbReference type="EMBL" id="NUW35048.1"/>
    </source>
</evidence>
<dbReference type="EMBL" id="JABWGN010000010">
    <property type="protein sequence ID" value="NUW35048.1"/>
    <property type="molecule type" value="Genomic_DNA"/>
</dbReference>